<proteinExistence type="predicted"/>
<dbReference type="AlphaFoldDB" id="A0A1K2ET57"/>
<gene>
    <name evidence="1" type="ORF">SAMN02787144_1022108</name>
</gene>
<evidence type="ECO:0000313" key="2">
    <source>
        <dbReference type="Proteomes" id="UP000181909"/>
    </source>
</evidence>
<dbReference type="Proteomes" id="UP000181909">
    <property type="component" value="Unassembled WGS sequence"/>
</dbReference>
<sequence length="70" mass="8004">MPQAHRPRTALSYAHRPRTAAPYARPCREPPYGKAQISPCRIAYATACDRFRNCNLVITECSTFFMVRSE</sequence>
<reference evidence="1 2" key="1">
    <citation type="submission" date="2016-11" db="EMBL/GenBank/DDBJ databases">
        <authorList>
            <person name="Jaros S."/>
            <person name="Januszkiewicz K."/>
            <person name="Wedrychowicz H."/>
        </authorList>
    </citation>
    <scope>NUCLEOTIDE SEQUENCE [LARGE SCALE GENOMIC DNA]</scope>
    <source>
        <strain evidence="1 2">OK807</strain>
    </source>
</reference>
<protein>
    <submittedName>
        <fullName evidence="1">Uncharacterized protein</fullName>
    </submittedName>
</protein>
<name>A0A1K2ET57_STRAR</name>
<accession>A0A1K2ET57</accession>
<organism evidence="1 2">
    <name type="scientific">Streptomyces atratus</name>
    <dbReference type="NCBI Taxonomy" id="1893"/>
    <lineage>
        <taxon>Bacteria</taxon>
        <taxon>Bacillati</taxon>
        <taxon>Actinomycetota</taxon>
        <taxon>Actinomycetes</taxon>
        <taxon>Kitasatosporales</taxon>
        <taxon>Streptomycetaceae</taxon>
        <taxon>Streptomyces</taxon>
    </lineage>
</organism>
<evidence type="ECO:0000313" key="1">
    <source>
        <dbReference type="EMBL" id="SFY38643.1"/>
    </source>
</evidence>
<dbReference type="EMBL" id="FPJO01000022">
    <property type="protein sequence ID" value="SFY38643.1"/>
    <property type="molecule type" value="Genomic_DNA"/>
</dbReference>
<dbReference type="STRING" id="1893.SAMN02787144_1022108"/>